<dbReference type="EMBL" id="LKCN02000014">
    <property type="protein sequence ID" value="RCI09767.1"/>
    <property type="molecule type" value="Genomic_DNA"/>
</dbReference>
<keyword evidence="3" id="KW-1185">Reference proteome</keyword>
<feature type="chain" id="PRO_5016901499" evidence="1">
    <location>
        <begin position="18"/>
        <end position="127"/>
    </location>
</feature>
<dbReference type="Proteomes" id="UP000253664">
    <property type="component" value="Unassembled WGS sequence"/>
</dbReference>
<evidence type="ECO:0000256" key="1">
    <source>
        <dbReference type="SAM" id="SignalP"/>
    </source>
</evidence>
<evidence type="ECO:0000313" key="2">
    <source>
        <dbReference type="EMBL" id="RCI09767.1"/>
    </source>
</evidence>
<name>A0A367L5S0_9HYPO</name>
<protein>
    <submittedName>
        <fullName evidence="2">Uncharacterized protein</fullName>
    </submittedName>
</protein>
<comment type="caution">
    <text evidence="2">The sequence shown here is derived from an EMBL/GenBank/DDBJ whole genome shotgun (WGS) entry which is preliminary data.</text>
</comment>
<keyword evidence="1" id="KW-0732">Signal</keyword>
<gene>
    <name evidence="2" type="ORF">L249_4052</name>
</gene>
<proteinExistence type="predicted"/>
<dbReference type="AlphaFoldDB" id="A0A367L5S0"/>
<evidence type="ECO:0000313" key="3">
    <source>
        <dbReference type="Proteomes" id="UP000253664"/>
    </source>
</evidence>
<sequence>TLVFIVFLKALVSQLSYKTCDESFKLWHSKVEAPPGRCRAVGEFSSIIRPNQPDLEIGLLRPSARHRLGSAPNEIAYLQDDNSIVFTFFGNLAGQSPHGDSEAIFRLAACPSSIYRHCEGASCEDFS</sequence>
<feature type="non-terminal residue" evidence="2">
    <location>
        <position position="1"/>
    </location>
</feature>
<accession>A0A367L5S0</accession>
<feature type="signal peptide" evidence="1">
    <location>
        <begin position="1"/>
        <end position="17"/>
    </location>
</feature>
<organism evidence="2 3">
    <name type="scientific">Ophiocordyceps polyrhachis-furcata BCC 54312</name>
    <dbReference type="NCBI Taxonomy" id="1330021"/>
    <lineage>
        <taxon>Eukaryota</taxon>
        <taxon>Fungi</taxon>
        <taxon>Dikarya</taxon>
        <taxon>Ascomycota</taxon>
        <taxon>Pezizomycotina</taxon>
        <taxon>Sordariomycetes</taxon>
        <taxon>Hypocreomycetidae</taxon>
        <taxon>Hypocreales</taxon>
        <taxon>Ophiocordycipitaceae</taxon>
        <taxon>Ophiocordyceps</taxon>
    </lineage>
</organism>
<reference evidence="2 3" key="1">
    <citation type="journal article" date="2015" name="BMC Genomics">
        <title>Insights from the genome of Ophiocordyceps polyrhachis-furcata to pathogenicity and host specificity in insect fungi.</title>
        <authorList>
            <person name="Wichadakul D."/>
            <person name="Kobmoo N."/>
            <person name="Ingsriswang S."/>
            <person name="Tangphatsornruang S."/>
            <person name="Chantasingh D."/>
            <person name="Luangsa-ard J.J."/>
            <person name="Eurwilaichitr L."/>
        </authorList>
    </citation>
    <scope>NUCLEOTIDE SEQUENCE [LARGE SCALE GENOMIC DNA]</scope>
    <source>
        <strain evidence="2 3">BCC 54312</strain>
    </source>
</reference>